<dbReference type="InterPro" id="IPR036465">
    <property type="entry name" value="vWFA_dom_sf"/>
</dbReference>
<proteinExistence type="predicted"/>
<feature type="domain" description="VWFA" evidence="2">
    <location>
        <begin position="230"/>
        <end position="399"/>
    </location>
</feature>
<organism evidence="3 4">
    <name type="scientific">Mizuhopecten yessoensis</name>
    <name type="common">Japanese scallop</name>
    <name type="synonym">Patinopecten yessoensis</name>
    <dbReference type="NCBI Taxonomy" id="6573"/>
    <lineage>
        <taxon>Eukaryota</taxon>
        <taxon>Metazoa</taxon>
        <taxon>Spiralia</taxon>
        <taxon>Lophotrochozoa</taxon>
        <taxon>Mollusca</taxon>
        <taxon>Bivalvia</taxon>
        <taxon>Autobranchia</taxon>
        <taxon>Pteriomorphia</taxon>
        <taxon>Pectinida</taxon>
        <taxon>Pectinoidea</taxon>
        <taxon>Pectinidae</taxon>
        <taxon>Mizuhopecten</taxon>
    </lineage>
</organism>
<dbReference type="PANTHER" id="PTHR24020:SF20">
    <property type="entry name" value="PH DOMAIN-CONTAINING PROTEIN"/>
    <property type="match status" value="1"/>
</dbReference>
<name>A0A210QI47_MIZYE</name>
<feature type="chain" id="PRO_5012035595" evidence="1">
    <location>
        <begin position="17"/>
        <end position="414"/>
    </location>
</feature>
<evidence type="ECO:0000259" key="2">
    <source>
        <dbReference type="PROSITE" id="PS50234"/>
    </source>
</evidence>
<dbReference type="InterPro" id="IPR050525">
    <property type="entry name" value="ECM_Assembly_Org"/>
</dbReference>
<dbReference type="Proteomes" id="UP000242188">
    <property type="component" value="Unassembled WGS sequence"/>
</dbReference>
<feature type="signal peptide" evidence="1">
    <location>
        <begin position="1"/>
        <end position="16"/>
    </location>
</feature>
<feature type="domain" description="VWFA" evidence="2">
    <location>
        <begin position="37"/>
        <end position="209"/>
    </location>
</feature>
<comment type="caution">
    <text evidence="3">The sequence shown here is derived from an EMBL/GenBank/DDBJ whole genome shotgun (WGS) entry which is preliminary data.</text>
</comment>
<dbReference type="SMART" id="SM00327">
    <property type="entry name" value="VWA"/>
    <property type="match status" value="2"/>
</dbReference>
<evidence type="ECO:0000313" key="3">
    <source>
        <dbReference type="EMBL" id="OWF48417.1"/>
    </source>
</evidence>
<reference evidence="3 4" key="1">
    <citation type="journal article" date="2017" name="Nat. Ecol. Evol.">
        <title>Scallop genome provides insights into evolution of bilaterian karyotype and development.</title>
        <authorList>
            <person name="Wang S."/>
            <person name="Zhang J."/>
            <person name="Jiao W."/>
            <person name="Li J."/>
            <person name="Xun X."/>
            <person name="Sun Y."/>
            <person name="Guo X."/>
            <person name="Huan P."/>
            <person name="Dong B."/>
            <person name="Zhang L."/>
            <person name="Hu X."/>
            <person name="Sun X."/>
            <person name="Wang J."/>
            <person name="Zhao C."/>
            <person name="Wang Y."/>
            <person name="Wang D."/>
            <person name="Huang X."/>
            <person name="Wang R."/>
            <person name="Lv J."/>
            <person name="Li Y."/>
            <person name="Zhang Z."/>
            <person name="Liu B."/>
            <person name="Lu W."/>
            <person name="Hui Y."/>
            <person name="Liang J."/>
            <person name="Zhou Z."/>
            <person name="Hou R."/>
            <person name="Li X."/>
            <person name="Liu Y."/>
            <person name="Li H."/>
            <person name="Ning X."/>
            <person name="Lin Y."/>
            <person name="Zhao L."/>
            <person name="Xing Q."/>
            <person name="Dou J."/>
            <person name="Li Y."/>
            <person name="Mao J."/>
            <person name="Guo H."/>
            <person name="Dou H."/>
            <person name="Li T."/>
            <person name="Mu C."/>
            <person name="Jiang W."/>
            <person name="Fu Q."/>
            <person name="Fu X."/>
            <person name="Miao Y."/>
            <person name="Liu J."/>
            <person name="Yu Q."/>
            <person name="Li R."/>
            <person name="Liao H."/>
            <person name="Li X."/>
            <person name="Kong Y."/>
            <person name="Jiang Z."/>
            <person name="Chourrout D."/>
            <person name="Li R."/>
            <person name="Bao Z."/>
        </authorList>
    </citation>
    <scope>NUCLEOTIDE SEQUENCE [LARGE SCALE GENOMIC DNA]</scope>
    <source>
        <strain evidence="3 4">PY_sf001</strain>
    </source>
</reference>
<dbReference type="STRING" id="6573.A0A210QI47"/>
<dbReference type="InterPro" id="IPR002035">
    <property type="entry name" value="VWF_A"/>
</dbReference>
<sequence>MFLASFILSLVSVAVAAPVFTEEPTDVVKFCHGKPADIFFLLDSSSSIWIVNYRKQLQFLQDIVATFPISRTGTRIGVGIFSHLYKTEISFNDFDNVEDLQNRIKKIPHIMGTTHTGRALGHVRKEFAREARPGVAHIAVVLTDGVSRNKRSTIKQAQLLKDQGVNVFAIGIGKGPNMNELEAIGSEPSNEFVYKIAGFNVLNFIKDKLALKVCRVPKYQAYCSAEMETDVMFAFDSASMGTKNVRHAQNFISDVVGKFGNMAEGMIRAGMLSGFCESNRINLNQYDNKETISSAVRNTEVRGLDYIVEELHRHSYNVSRGGRENSRKMSVIFVDETVEKFDQIIVQSEIAKAKGIKVYVVGVGDVDEAILSTICSSPPENHMVRASSYDALDSIAEEYSELFCQEISVLPDYE</sequence>
<evidence type="ECO:0000313" key="4">
    <source>
        <dbReference type="Proteomes" id="UP000242188"/>
    </source>
</evidence>
<dbReference type="EMBL" id="NEDP02003547">
    <property type="protein sequence ID" value="OWF48417.1"/>
    <property type="molecule type" value="Genomic_DNA"/>
</dbReference>
<keyword evidence="4" id="KW-1185">Reference proteome</keyword>
<dbReference type="Gene3D" id="3.40.50.410">
    <property type="entry name" value="von Willebrand factor, type A domain"/>
    <property type="match status" value="2"/>
</dbReference>
<protein>
    <submittedName>
        <fullName evidence="3">Vitrin</fullName>
    </submittedName>
</protein>
<dbReference type="AlphaFoldDB" id="A0A210QI47"/>
<dbReference type="SUPFAM" id="SSF53300">
    <property type="entry name" value="vWA-like"/>
    <property type="match status" value="2"/>
</dbReference>
<accession>A0A210QI47</accession>
<dbReference type="Pfam" id="PF00092">
    <property type="entry name" value="VWA"/>
    <property type="match status" value="2"/>
</dbReference>
<evidence type="ECO:0000256" key="1">
    <source>
        <dbReference type="SAM" id="SignalP"/>
    </source>
</evidence>
<dbReference type="PROSITE" id="PS50234">
    <property type="entry name" value="VWFA"/>
    <property type="match status" value="2"/>
</dbReference>
<dbReference type="PANTHER" id="PTHR24020">
    <property type="entry name" value="COLLAGEN ALPHA"/>
    <property type="match status" value="1"/>
</dbReference>
<gene>
    <name evidence="3" type="ORF">KP79_PYT14774</name>
</gene>
<dbReference type="PRINTS" id="PR00453">
    <property type="entry name" value="VWFADOMAIN"/>
</dbReference>
<dbReference type="OrthoDB" id="687730at2759"/>
<keyword evidence="1" id="KW-0732">Signal</keyword>